<evidence type="ECO:0000313" key="2">
    <source>
        <dbReference type="Proteomes" id="UP000799324"/>
    </source>
</evidence>
<reference evidence="1" key="1">
    <citation type="journal article" date="2020" name="Stud. Mycol.">
        <title>101 Dothideomycetes genomes: a test case for predicting lifestyles and emergence of pathogens.</title>
        <authorList>
            <person name="Haridas S."/>
            <person name="Albert R."/>
            <person name="Binder M."/>
            <person name="Bloem J."/>
            <person name="Labutti K."/>
            <person name="Salamov A."/>
            <person name="Andreopoulos B."/>
            <person name="Baker S."/>
            <person name="Barry K."/>
            <person name="Bills G."/>
            <person name="Bluhm B."/>
            <person name="Cannon C."/>
            <person name="Castanera R."/>
            <person name="Culley D."/>
            <person name="Daum C."/>
            <person name="Ezra D."/>
            <person name="Gonzalez J."/>
            <person name="Henrissat B."/>
            <person name="Kuo A."/>
            <person name="Liang C."/>
            <person name="Lipzen A."/>
            <person name="Lutzoni F."/>
            <person name="Magnuson J."/>
            <person name="Mondo S."/>
            <person name="Nolan M."/>
            <person name="Ohm R."/>
            <person name="Pangilinan J."/>
            <person name="Park H.-J."/>
            <person name="Ramirez L."/>
            <person name="Alfaro M."/>
            <person name="Sun H."/>
            <person name="Tritt A."/>
            <person name="Yoshinaga Y."/>
            <person name="Zwiers L.-H."/>
            <person name="Turgeon B."/>
            <person name="Goodwin S."/>
            <person name="Spatafora J."/>
            <person name="Crous P."/>
            <person name="Grigoriev I."/>
        </authorList>
    </citation>
    <scope>NUCLEOTIDE SEQUENCE</scope>
    <source>
        <strain evidence="1">CBS 122681</strain>
    </source>
</reference>
<protein>
    <recommendedName>
        <fullName evidence="3">F-box domain-containing protein</fullName>
    </recommendedName>
</protein>
<gene>
    <name evidence="1" type="ORF">K491DRAFT_710482</name>
</gene>
<proteinExistence type="predicted"/>
<accession>A0A6A6TRV1</accession>
<evidence type="ECO:0008006" key="3">
    <source>
        <dbReference type="Google" id="ProtNLM"/>
    </source>
</evidence>
<dbReference type="EMBL" id="MU004291">
    <property type="protein sequence ID" value="KAF2662071.1"/>
    <property type="molecule type" value="Genomic_DNA"/>
</dbReference>
<name>A0A6A6TRV1_9PLEO</name>
<dbReference type="OrthoDB" id="10025998at2759"/>
<evidence type="ECO:0000313" key="1">
    <source>
        <dbReference type="EMBL" id="KAF2662071.1"/>
    </source>
</evidence>
<organism evidence="1 2">
    <name type="scientific">Lophiostoma macrostomum CBS 122681</name>
    <dbReference type="NCBI Taxonomy" id="1314788"/>
    <lineage>
        <taxon>Eukaryota</taxon>
        <taxon>Fungi</taxon>
        <taxon>Dikarya</taxon>
        <taxon>Ascomycota</taxon>
        <taxon>Pezizomycotina</taxon>
        <taxon>Dothideomycetes</taxon>
        <taxon>Pleosporomycetidae</taxon>
        <taxon>Pleosporales</taxon>
        <taxon>Lophiostomataceae</taxon>
        <taxon>Lophiostoma</taxon>
    </lineage>
</organism>
<dbReference type="Proteomes" id="UP000799324">
    <property type="component" value="Unassembled WGS sequence"/>
</dbReference>
<sequence length="403" mass="46475">MERILDLITDSEAYYPIYSRIAENLEVSDILAFSGTCKRFSQYYRDLTATQWNINTTLQPFFSNPTEFRSLQGETGTLISRTVSLRFFHRSTIPGWHNLALYVQTGETCTAMVNYIEQQGYTKVEDKSHSNKYIYVRPSDRYRKRTEVSLHFSDEVPLVKILRRTYHTARANVISWNKAYCLFPISTVLKREYYPMTSLNTSAHTNFTRSFQQIATLGFKARSVLWDYSHAMTNEMAALQGERSLADRHSWVINLDTTGIKHPGVPDHLLDQASFSLTCTKRNSAINYISLTCTGLKSPVLQYTYVHHNDCPRGIDLFCNRRLQELELMALSTLEVANRPAEYNAIMQGTTKLSEVMGKFTIPSWWQYYDDEVEPLFRETVYVPPEESELSMADGRTHASLRG</sequence>
<dbReference type="AlphaFoldDB" id="A0A6A6TRV1"/>
<keyword evidence="2" id="KW-1185">Reference proteome</keyword>